<feature type="compositionally biased region" description="Basic and acidic residues" evidence="5">
    <location>
        <begin position="193"/>
        <end position="204"/>
    </location>
</feature>
<evidence type="ECO:0000256" key="3">
    <source>
        <dbReference type="ARBA" id="ARBA00023273"/>
    </source>
</evidence>
<evidence type="ECO:0000313" key="7">
    <source>
        <dbReference type="EMBL" id="ETE61696.1"/>
    </source>
</evidence>
<feature type="compositionally biased region" description="Basic and acidic residues" evidence="5">
    <location>
        <begin position="107"/>
        <end position="131"/>
    </location>
</feature>
<evidence type="ECO:0000256" key="2">
    <source>
        <dbReference type="ARBA" id="ARBA00023054"/>
    </source>
</evidence>
<organism evidence="7 8">
    <name type="scientific">Ophiophagus hannah</name>
    <name type="common">King cobra</name>
    <name type="synonym">Naja hannah</name>
    <dbReference type="NCBI Taxonomy" id="8665"/>
    <lineage>
        <taxon>Eukaryota</taxon>
        <taxon>Metazoa</taxon>
        <taxon>Chordata</taxon>
        <taxon>Craniata</taxon>
        <taxon>Vertebrata</taxon>
        <taxon>Euteleostomi</taxon>
        <taxon>Lepidosauria</taxon>
        <taxon>Squamata</taxon>
        <taxon>Bifurcata</taxon>
        <taxon>Unidentata</taxon>
        <taxon>Episquamata</taxon>
        <taxon>Toxicofera</taxon>
        <taxon>Serpentes</taxon>
        <taxon>Colubroidea</taxon>
        <taxon>Elapidae</taxon>
        <taxon>Elapinae</taxon>
        <taxon>Ophiophagus</taxon>
    </lineage>
</organism>
<keyword evidence="3" id="KW-0966">Cell projection</keyword>
<evidence type="ECO:0000256" key="4">
    <source>
        <dbReference type="SAM" id="Coils"/>
    </source>
</evidence>
<dbReference type="InterPro" id="IPR025254">
    <property type="entry name" value="CCDC113/CCDC96_CC"/>
</dbReference>
<name>V8NIA4_OPHHA</name>
<feature type="coiled-coil region" evidence="4">
    <location>
        <begin position="408"/>
        <end position="528"/>
    </location>
</feature>
<dbReference type="OrthoDB" id="10254794at2759"/>
<dbReference type="GO" id="GO:0036064">
    <property type="term" value="C:ciliary basal body"/>
    <property type="evidence" value="ECO:0007669"/>
    <property type="project" value="TreeGrafter"/>
</dbReference>
<feature type="coiled-coil region" evidence="4">
    <location>
        <begin position="351"/>
        <end position="383"/>
    </location>
</feature>
<sequence length="555" mass="62074">MEETPEVAEEISTPTAQNVEDTVVPISPEPEKSPADADTPEAAKSPPAAEPPTPTQEGAGNEGTAGAKPQRTTEEPPPALEGADKEPAGEEQAELSTSSEGPGGAEAPKDGEEGERSPVEVSSLEKLEESGVPKVASRFSLLHALPTGASFEEGEPAEPSPLQVAVELDRRISHSLWELDQRRVSSRSLVPGERGRRAGKRDGGAEGAARGRGAAAANRTHGAIPAAQRRRTELREQSRQLLAERGRLRSYNTKLQGKLAELLNKAKGKDRVRELEHHISDWEQRYSRYLAMLEKLRNQQAEETAWYQKEIDILQRSCDQKLTKVESEWKTYQAVKKEVAVYTMGRRLGGRQAAIKEVDKIQAKEQSKEKEMTEVRLENIKLKHRIQKLDASLKTQEELAEGLHLIDFEQLKIENQTYNEKIEERNEELQKLRRKVTNTVQVLSQVKEKLQFVEAENQGQKAQLMAVESLVAQNRDILTRTKQARDRLRIDNQRLQQKCGLLGNTLLLRDFEEKVDAAEILKKKLEILKRHHAGLSLTCNGIKKKIKGAKSFLPF</sequence>
<feature type="region of interest" description="Disordered" evidence="5">
    <location>
        <begin position="186"/>
        <end position="231"/>
    </location>
</feature>
<evidence type="ECO:0000259" key="6">
    <source>
        <dbReference type="Pfam" id="PF13870"/>
    </source>
</evidence>
<feature type="region of interest" description="Disordered" evidence="5">
    <location>
        <begin position="1"/>
        <end position="134"/>
    </location>
</feature>
<keyword evidence="2 4" id="KW-0175">Coiled coil</keyword>
<evidence type="ECO:0000313" key="8">
    <source>
        <dbReference type="Proteomes" id="UP000018936"/>
    </source>
</evidence>
<dbReference type="AlphaFoldDB" id="V8NIA4"/>
<dbReference type="PANTHER" id="PTHR15654">
    <property type="entry name" value="COILED-COIL DOMAIN-CONTAINING PROTEIN 113-RELATED"/>
    <property type="match status" value="1"/>
</dbReference>
<dbReference type="Proteomes" id="UP000018936">
    <property type="component" value="Unassembled WGS sequence"/>
</dbReference>
<keyword evidence="8" id="KW-1185">Reference proteome</keyword>
<gene>
    <name evidence="7" type="primary">Ccdc96</name>
    <name evidence="7" type="ORF">L345_12550</name>
</gene>
<proteinExistence type="predicted"/>
<dbReference type="EMBL" id="AZIM01003716">
    <property type="protein sequence ID" value="ETE61696.1"/>
    <property type="molecule type" value="Genomic_DNA"/>
</dbReference>
<evidence type="ECO:0000256" key="1">
    <source>
        <dbReference type="ARBA" id="ARBA00004138"/>
    </source>
</evidence>
<feature type="compositionally biased region" description="Low complexity" evidence="5">
    <location>
        <begin position="207"/>
        <end position="223"/>
    </location>
</feature>
<protein>
    <submittedName>
        <fullName evidence="7">Coiled-coil domain-containing protein 96</fullName>
    </submittedName>
</protein>
<comment type="subcellular location">
    <subcellularLocation>
        <location evidence="1">Cell projection</location>
        <location evidence="1">Cilium</location>
    </subcellularLocation>
</comment>
<dbReference type="InterPro" id="IPR051885">
    <property type="entry name" value="CC_CF"/>
</dbReference>
<comment type="caution">
    <text evidence="7">The sequence shown here is derived from an EMBL/GenBank/DDBJ whole genome shotgun (WGS) entry which is preliminary data.</text>
</comment>
<dbReference type="PANTHER" id="PTHR15654:SF1">
    <property type="entry name" value="COILED-COIL DOMAIN-CONTAINING PROTEIN 96"/>
    <property type="match status" value="1"/>
</dbReference>
<dbReference type="GO" id="GO:0060271">
    <property type="term" value="P:cilium assembly"/>
    <property type="evidence" value="ECO:0007669"/>
    <property type="project" value="TreeGrafter"/>
</dbReference>
<evidence type="ECO:0000256" key="5">
    <source>
        <dbReference type="SAM" id="MobiDB-lite"/>
    </source>
</evidence>
<dbReference type="GO" id="GO:0005930">
    <property type="term" value="C:axoneme"/>
    <property type="evidence" value="ECO:0007669"/>
    <property type="project" value="TreeGrafter"/>
</dbReference>
<feature type="domain" description="CCDC113/CCDC96 coiled-coil" evidence="6">
    <location>
        <begin position="366"/>
        <end position="539"/>
    </location>
</feature>
<accession>V8NIA4</accession>
<dbReference type="Pfam" id="PF13870">
    <property type="entry name" value="CCDC113_CCDC96_CC"/>
    <property type="match status" value="1"/>
</dbReference>
<reference evidence="7 8" key="1">
    <citation type="journal article" date="2013" name="Proc. Natl. Acad. Sci. U.S.A.">
        <title>The king cobra genome reveals dynamic gene evolution and adaptation in the snake venom system.</title>
        <authorList>
            <person name="Vonk F.J."/>
            <person name="Casewell N.R."/>
            <person name="Henkel C.V."/>
            <person name="Heimberg A.M."/>
            <person name="Jansen H.J."/>
            <person name="McCleary R.J."/>
            <person name="Kerkkamp H.M."/>
            <person name="Vos R.A."/>
            <person name="Guerreiro I."/>
            <person name="Calvete J.J."/>
            <person name="Wuster W."/>
            <person name="Woods A.E."/>
            <person name="Logan J.M."/>
            <person name="Harrison R.A."/>
            <person name="Castoe T.A."/>
            <person name="de Koning A.P."/>
            <person name="Pollock D.D."/>
            <person name="Yandell M."/>
            <person name="Calderon D."/>
            <person name="Renjifo C."/>
            <person name="Currier R.B."/>
            <person name="Salgado D."/>
            <person name="Pla D."/>
            <person name="Sanz L."/>
            <person name="Hyder A.S."/>
            <person name="Ribeiro J.M."/>
            <person name="Arntzen J.W."/>
            <person name="van den Thillart G.E."/>
            <person name="Boetzer M."/>
            <person name="Pirovano W."/>
            <person name="Dirks R.P."/>
            <person name="Spaink H.P."/>
            <person name="Duboule D."/>
            <person name="McGlinn E."/>
            <person name="Kini R.M."/>
            <person name="Richardson M.K."/>
        </authorList>
    </citation>
    <scope>NUCLEOTIDE SEQUENCE</scope>
    <source>
        <tissue evidence="7">Blood</tissue>
    </source>
</reference>
<feature type="non-terminal residue" evidence="7">
    <location>
        <position position="1"/>
    </location>
</feature>